<reference evidence="1" key="1">
    <citation type="journal article" date="2019" name="Mitochondrial DNA Part B Resour">
        <title>The complete mitochondrial genome sequence of sweet cherry (Prunus avium cv. #summit').</title>
        <authorList>
            <person name="Yan M."/>
            <person name="Zhang X."/>
            <person name="Zhao X."/>
            <person name="Yuan Z."/>
        </authorList>
    </citation>
    <scope>NUCLEOTIDE SEQUENCE</scope>
</reference>
<accession>A0A5C1J123</accession>
<reference evidence="2" key="2">
    <citation type="submission" date="2020-09" db="EMBL/GenBank/DDBJ databases">
        <title>The complete mitochondrial genome of sweet cherry (Prunus avium cv. 'Staccato').</title>
        <authorList>
            <person name="Li X."/>
            <person name="Zhu Z."/>
        </authorList>
    </citation>
    <scope>NUCLEOTIDE SEQUENCE</scope>
</reference>
<dbReference type="EMBL" id="MT975322">
    <property type="protein sequence ID" value="QSV10451.1"/>
    <property type="molecule type" value="Genomic_DNA"/>
</dbReference>
<keyword evidence="1" id="KW-0496">Mitochondrion</keyword>
<evidence type="ECO:0000313" key="2">
    <source>
        <dbReference type="EMBL" id="QSV10451.1"/>
    </source>
</evidence>
<protein>
    <submittedName>
        <fullName evidence="1">Ribosomal protein S14</fullName>
    </submittedName>
</protein>
<dbReference type="AlphaFoldDB" id="A0A5C1J123"/>
<sequence>MSEKRNIRDHKRRLLAAKYELRRKLYKAFCKDPDFLVICGTNIVISCPSCQEIVPLHE</sequence>
<dbReference type="RefSeq" id="YP_009694633.1">
    <property type="nucleotide sequence ID" value="NC_044768.1"/>
</dbReference>
<dbReference type="EMBL" id="MK816392">
    <property type="protein sequence ID" value="QEM24340.1"/>
    <property type="molecule type" value="Genomic_DNA"/>
</dbReference>
<proteinExistence type="predicted"/>
<dbReference type="GeneID" id="41835292"/>
<keyword evidence="1" id="KW-0687">Ribonucleoprotein</keyword>
<name>A0A5C1J123_PRUAV</name>
<gene>
    <name evidence="1" type="primary">rps14</name>
</gene>
<geneLocation type="mitochondrion" evidence="1"/>
<keyword evidence="1" id="KW-0689">Ribosomal protein</keyword>
<organism evidence="1">
    <name type="scientific">Prunus avium</name>
    <name type="common">Cherry</name>
    <name type="synonym">Cerasus avium</name>
    <dbReference type="NCBI Taxonomy" id="42229"/>
    <lineage>
        <taxon>Eukaryota</taxon>
        <taxon>Viridiplantae</taxon>
        <taxon>Streptophyta</taxon>
        <taxon>Embryophyta</taxon>
        <taxon>Tracheophyta</taxon>
        <taxon>Spermatophyta</taxon>
        <taxon>Magnoliopsida</taxon>
        <taxon>eudicotyledons</taxon>
        <taxon>Gunneridae</taxon>
        <taxon>Pentapetalae</taxon>
        <taxon>rosids</taxon>
        <taxon>fabids</taxon>
        <taxon>Rosales</taxon>
        <taxon>Rosaceae</taxon>
        <taxon>Amygdaloideae</taxon>
        <taxon>Amygdaleae</taxon>
        <taxon>Prunus</taxon>
    </lineage>
</organism>
<dbReference type="GO" id="GO:0005840">
    <property type="term" value="C:ribosome"/>
    <property type="evidence" value="ECO:0007669"/>
    <property type="project" value="UniProtKB-KW"/>
</dbReference>
<evidence type="ECO:0000313" key="1">
    <source>
        <dbReference type="EMBL" id="QEM24340.1"/>
    </source>
</evidence>